<feature type="region of interest" description="Disordered" evidence="1">
    <location>
        <begin position="405"/>
        <end position="464"/>
    </location>
</feature>
<evidence type="ECO:0000313" key="3">
    <source>
        <dbReference type="EMBL" id="KAF1957291.1"/>
    </source>
</evidence>
<feature type="compositionally biased region" description="Polar residues" evidence="1">
    <location>
        <begin position="164"/>
        <end position="179"/>
    </location>
</feature>
<sequence>MGTYPVAEIARPRTIDPQHQLVQLELPSQILWQKPVVVNDARGRRYPFHLELIDSAKVFVEILKSKFKDLGLGKVERGKWLLQDHHSGRILDLSKPWGAVIRPGQMLDMSMIFRKRDLLSTDCPICRSENDGSPETQTKCSTCGLMYQRIEEIQGIRVQKEDFQTPSRSAAYRTSNRGQSPPIPSPRPRPLKPQDGEDDISNYTRVQIIDTRFRVQKVGESNMVAVLATLRLQDLQNTGRLAAYLASVCGLAEDDCLAALKECDAEIEATANEILNQNRGPQSPPNNAGAPQNQADAMIFNPDFNEPYPFSPFSPNFTHAFLQQSNNMSQFGSSSMTAQMLQKGPPMSTTGIPSLTGSELDQLHNQLHNQLTASTKDQEIEQLFSMTPAQYNSLTSMDFSRPRYSIESDDFSDPLSPGSQPSHRRNLAETLAAMREQSKGEPAAEAYARSGIRLHQKSSSNSSA</sequence>
<dbReference type="AlphaFoldDB" id="A0A6A5TXD8"/>
<feature type="region of interest" description="Disordered" evidence="1">
    <location>
        <begin position="162"/>
        <end position="201"/>
    </location>
</feature>
<dbReference type="EMBL" id="ML976989">
    <property type="protein sequence ID" value="KAF1957291.1"/>
    <property type="molecule type" value="Genomic_DNA"/>
</dbReference>
<gene>
    <name evidence="3" type="ORF">CC80DRAFT_41839</name>
</gene>
<proteinExistence type="predicted"/>
<dbReference type="PANTHER" id="PTHR38886">
    <property type="entry name" value="SESA DOMAIN-CONTAINING PROTEIN"/>
    <property type="match status" value="1"/>
</dbReference>
<dbReference type="OrthoDB" id="644067at2759"/>
<evidence type="ECO:0000313" key="4">
    <source>
        <dbReference type="Proteomes" id="UP000800035"/>
    </source>
</evidence>
<name>A0A6A5TXD8_9PLEO</name>
<feature type="domain" description="Ubiquitin-like" evidence="2">
    <location>
        <begin position="33"/>
        <end position="114"/>
    </location>
</feature>
<dbReference type="Proteomes" id="UP000800035">
    <property type="component" value="Unassembled WGS sequence"/>
</dbReference>
<evidence type="ECO:0000256" key="1">
    <source>
        <dbReference type="SAM" id="MobiDB-lite"/>
    </source>
</evidence>
<dbReference type="PANTHER" id="PTHR38886:SF1">
    <property type="entry name" value="NACHT-NTPASE AND P-LOOP NTPASES N-TERMINAL DOMAIN-CONTAINING PROTEIN"/>
    <property type="match status" value="1"/>
</dbReference>
<accession>A0A6A5TXD8</accession>
<evidence type="ECO:0000259" key="2">
    <source>
        <dbReference type="Pfam" id="PF22893"/>
    </source>
</evidence>
<protein>
    <recommendedName>
        <fullName evidence="2">Ubiquitin-like domain-containing protein</fullName>
    </recommendedName>
</protein>
<reference evidence="3" key="1">
    <citation type="journal article" date="2020" name="Stud. Mycol.">
        <title>101 Dothideomycetes genomes: a test case for predicting lifestyles and emergence of pathogens.</title>
        <authorList>
            <person name="Haridas S."/>
            <person name="Albert R."/>
            <person name="Binder M."/>
            <person name="Bloem J."/>
            <person name="Labutti K."/>
            <person name="Salamov A."/>
            <person name="Andreopoulos B."/>
            <person name="Baker S."/>
            <person name="Barry K."/>
            <person name="Bills G."/>
            <person name="Bluhm B."/>
            <person name="Cannon C."/>
            <person name="Castanera R."/>
            <person name="Culley D."/>
            <person name="Daum C."/>
            <person name="Ezra D."/>
            <person name="Gonzalez J."/>
            <person name="Henrissat B."/>
            <person name="Kuo A."/>
            <person name="Liang C."/>
            <person name="Lipzen A."/>
            <person name="Lutzoni F."/>
            <person name="Magnuson J."/>
            <person name="Mondo S."/>
            <person name="Nolan M."/>
            <person name="Ohm R."/>
            <person name="Pangilinan J."/>
            <person name="Park H.-J."/>
            <person name="Ramirez L."/>
            <person name="Alfaro M."/>
            <person name="Sun H."/>
            <person name="Tritt A."/>
            <person name="Yoshinaga Y."/>
            <person name="Zwiers L.-H."/>
            <person name="Turgeon B."/>
            <person name="Goodwin S."/>
            <person name="Spatafora J."/>
            <person name="Crous P."/>
            <person name="Grigoriev I."/>
        </authorList>
    </citation>
    <scope>NUCLEOTIDE SEQUENCE</scope>
    <source>
        <strain evidence="3">CBS 675.92</strain>
    </source>
</reference>
<organism evidence="3 4">
    <name type="scientific">Byssothecium circinans</name>
    <dbReference type="NCBI Taxonomy" id="147558"/>
    <lineage>
        <taxon>Eukaryota</taxon>
        <taxon>Fungi</taxon>
        <taxon>Dikarya</taxon>
        <taxon>Ascomycota</taxon>
        <taxon>Pezizomycotina</taxon>
        <taxon>Dothideomycetes</taxon>
        <taxon>Pleosporomycetidae</taxon>
        <taxon>Pleosporales</taxon>
        <taxon>Massarineae</taxon>
        <taxon>Massarinaceae</taxon>
        <taxon>Byssothecium</taxon>
    </lineage>
</organism>
<keyword evidence="4" id="KW-1185">Reference proteome</keyword>
<dbReference type="Pfam" id="PF22893">
    <property type="entry name" value="ULD_2"/>
    <property type="match status" value="1"/>
</dbReference>
<dbReference type="InterPro" id="IPR054464">
    <property type="entry name" value="ULD_fung"/>
</dbReference>